<dbReference type="InterPro" id="IPR007730">
    <property type="entry name" value="SPOR-like_dom"/>
</dbReference>
<reference evidence="4" key="1">
    <citation type="submission" date="2014-10" db="EMBL/GenBank/DDBJ databases">
        <title>Massilia sp. genome.</title>
        <authorList>
            <person name="Xu B."/>
            <person name="Dai L."/>
            <person name="Huang Z."/>
        </authorList>
    </citation>
    <scope>NUCLEOTIDE SEQUENCE [LARGE SCALE GENOMIC DNA]</scope>
    <source>
        <strain evidence="4">CFS-1</strain>
    </source>
</reference>
<keyword evidence="5" id="KW-1185">Reference proteome</keyword>
<evidence type="ECO:0000313" key="5">
    <source>
        <dbReference type="Proteomes" id="UP000283254"/>
    </source>
</evidence>
<keyword evidence="2" id="KW-0812">Transmembrane</keyword>
<feature type="region of interest" description="Disordered" evidence="1">
    <location>
        <begin position="101"/>
        <end position="248"/>
    </location>
</feature>
<comment type="caution">
    <text evidence="4">The sequence shown here is derived from an EMBL/GenBank/DDBJ whole genome shotgun (WGS) entry which is preliminary data.</text>
</comment>
<evidence type="ECO:0000313" key="4">
    <source>
        <dbReference type="EMBL" id="RNF29544.1"/>
    </source>
</evidence>
<dbReference type="InterPro" id="IPR036680">
    <property type="entry name" value="SPOR-like_sf"/>
</dbReference>
<dbReference type="Gene3D" id="3.30.70.1070">
    <property type="entry name" value="Sporulation related repeat"/>
    <property type="match status" value="1"/>
</dbReference>
<dbReference type="OrthoDB" id="8563804at2"/>
<name>A0A422QHU7_9BURK</name>
<feature type="transmembrane region" description="Helical" evidence="2">
    <location>
        <begin position="65"/>
        <end position="83"/>
    </location>
</feature>
<dbReference type="GO" id="GO:0030428">
    <property type="term" value="C:cell septum"/>
    <property type="evidence" value="ECO:0007669"/>
    <property type="project" value="TreeGrafter"/>
</dbReference>
<gene>
    <name evidence="4" type="ORF">NM04_17425</name>
</gene>
<feature type="compositionally biased region" description="Pro residues" evidence="1">
    <location>
        <begin position="151"/>
        <end position="166"/>
    </location>
</feature>
<dbReference type="GO" id="GO:0042834">
    <property type="term" value="F:peptidoglycan binding"/>
    <property type="evidence" value="ECO:0007669"/>
    <property type="project" value="InterPro"/>
</dbReference>
<feature type="compositionally biased region" description="Basic and acidic residues" evidence="1">
    <location>
        <begin position="167"/>
        <end position="229"/>
    </location>
</feature>
<dbReference type="PROSITE" id="PS51724">
    <property type="entry name" value="SPOR"/>
    <property type="match status" value="1"/>
</dbReference>
<evidence type="ECO:0000256" key="2">
    <source>
        <dbReference type="SAM" id="Phobius"/>
    </source>
</evidence>
<dbReference type="InterPro" id="IPR052521">
    <property type="entry name" value="Cell_div_SPOR-domain"/>
</dbReference>
<dbReference type="GO" id="GO:0032153">
    <property type="term" value="C:cell division site"/>
    <property type="evidence" value="ECO:0007669"/>
    <property type="project" value="TreeGrafter"/>
</dbReference>
<dbReference type="SUPFAM" id="SSF110997">
    <property type="entry name" value="Sporulation related repeat"/>
    <property type="match status" value="1"/>
</dbReference>
<feature type="compositionally biased region" description="Basic and acidic residues" evidence="1">
    <location>
        <begin position="10"/>
        <end position="33"/>
    </location>
</feature>
<dbReference type="EMBL" id="JSAB01000193">
    <property type="protein sequence ID" value="RNF29544.1"/>
    <property type="molecule type" value="Genomic_DNA"/>
</dbReference>
<dbReference type="AlphaFoldDB" id="A0A422QHU7"/>
<dbReference type="RefSeq" id="WP_123070741.1">
    <property type="nucleotide sequence ID" value="NZ_JSAB01000193.1"/>
</dbReference>
<dbReference type="Pfam" id="PF05036">
    <property type="entry name" value="SPOR"/>
    <property type="match status" value="1"/>
</dbReference>
<feature type="compositionally biased region" description="Basic and acidic residues" evidence="1">
    <location>
        <begin position="44"/>
        <end position="58"/>
    </location>
</feature>
<proteinExistence type="predicted"/>
<protein>
    <recommendedName>
        <fullName evidence="3">SPOR domain-containing protein</fullName>
    </recommendedName>
</protein>
<evidence type="ECO:0000259" key="3">
    <source>
        <dbReference type="PROSITE" id="PS51724"/>
    </source>
</evidence>
<keyword evidence="2" id="KW-1133">Transmembrane helix</keyword>
<feature type="domain" description="SPOR" evidence="3">
    <location>
        <begin position="246"/>
        <end position="319"/>
    </location>
</feature>
<dbReference type="PANTHER" id="PTHR38687:SF1">
    <property type="entry name" value="CELL DIVISION PROTEIN DEDD"/>
    <property type="match status" value="1"/>
</dbReference>
<feature type="region of interest" description="Disordered" evidence="1">
    <location>
        <begin position="1"/>
        <end position="59"/>
    </location>
</feature>
<dbReference type="GO" id="GO:0032506">
    <property type="term" value="P:cytokinetic process"/>
    <property type="evidence" value="ECO:0007669"/>
    <property type="project" value="TreeGrafter"/>
</dbReference>
<dbReference type="PANTHER" id="PTHR38687">
    <property type="entry name" value="CELL DIVISION PROTEIN DEDD-RELATED"/>
    <property type="match status" value="1"/>
</dbReference>
<sequence>MGLFSFGSKNKQETVQDSGHFVKDDDAAYTERARSKRASSAGEAGRRSSRGDPILPEKKRARRRLVGAIALVLAAVVALPMLLDSEPKPLATDIAIHIPDKDKAAPLPVPSEQVAPSASVDSDEEIVEPAPAPPAAATAAAGAPVTAPAAGDPPPMRMLEPAAPPKPEPKPEPVKPKPEPKPEPIKPEPKPEPKREPTPEKKPEPAKKPAETHPKAEQVAKPAPKDDAARAMAILEGKPAEPQKAQGPAPRFVVQVAALGSQEKVTELQERLRGAGIASFTQKSGELIRVRIGPFSKEEAEKTRAKLGGIGLSGTMVPL</sequence>
<evidence type="ECO:0000256" key="1">
    <source>
        <dbReference type="SAM" id="MobiDB-lite"/>
    </source>
</evidence>
<organism evidence="4 5">
    <name type="scientific">Massilia aurea</name>
    <dbReference type="NCBI Taxonomy" id="373040"/>
    <lineage>
        <taxon>Bacteria</taxon>
        <taxon>Pseudomonadati</taxon>
        <taxon>Pseudomonadota</taxon>
        <taxon>Betaproteobacteria</taxon>
        <taxon>Burkholderiales</taxon>
        <taxon>Oxalobacteraceae</taxon>
        <taxon>Telluria group</taxon>
        <taxon>Massilia</taxon>
    </lineage>
</organism>
<dbReference type="Proteomes" id="UP000283254">
    <property type="component" value="Unassembled WGS sequence"/>
</dbReference>
<keyword evidence="2" id="KW-0472">Membrane</keyword>
<accession>A0A422QHU7</accession>
<feature type="compositionally biased region" description="Low complexity" evidence="1">
    <location>
        <begin position="135"/>
        <end position="150"/>
    </location>
</feature>